<sequence>MRADTIFILVVFALAVATLSWIKPVKFYKTDLSAIFLYWPEAYAYAERGDPTAVYRVTSLVTCATSGTIAAPPGIAFSVLGMSCRLKP</sequence>
<dbReference type="eggNOG" id="arCOG05618">
    <property type="taxonomic scope" value="Archaea"/>
</dbReference>
<gene>
    <name evidence="1" type="ordered locus">Pcal_0319</name>
</gene>
<dbReference type="AlphaFoldDB" id="A3MSY7"/>
<dbReference type="RefSeq" id="WP_011849011.1">
    <property type="nucleotide sequence ID" value="NC_009073.1"/>
</dbReference>
<protein>
    <submittedName>
        <fullName evidence="1">Uncharacterized protein</fullName>
    </submittedName>
</protein>
<reference evidence="1" key="1">
    <citation type="submission" date="2007-02" db="EMBL/GenBank/DDBJ databases">
        <title>Complete sequence of Pyrobaculum calidifontis JCM 11548.</title>
        <authorList>
            <consortium name="US DOE Joint Genome Institute"/>
            <person name="Copeland A."/>
            <person name="Lucas S."/>
            <person name="Lapidus A."/>
            <person name="Barry K."/>
            <person name="Glavina del Rio T."/>
            <person name="Dalin E."/>
            <person name="Tice H."/>
            <person name="Pitluck S."/>
            <person name="Chain P."/>
            <person name="Malfatti S."/>
            <person name="Shin M."/>
            <person name="Vergez L."/>
            <person name="Schmutz J."/>
            <person name="Larimer F."/>
            <person name="Land M."/>
            <person name="Hauser L."/>
            <person name="Kyrpides N."/>
            <person name="Mikhailova N."/>
            <person name="Cozen A.E."/>
            <person name="Fitz-Gibbon S.T."/>
            <person name="House C.H."/>
            <person name="Saltikov C."/>
            <person name="Lowe T.M."/>
            <person name="Richardson P."/>
        </authorList>
    </citation>
    <scope>NUCLEOTIDE SEQUENCE [LARGE SCALE GENOMIC DNA]</scope>
    <source>
        <strain evidence="1">JCM 11548</strain>
    </source>
</reference>
<dbReference type="Proteomes" id="UP000001431">
    <property type="component" value="Chromosome"/>
</dbReference>
<dbReference type="OrthoDB" id="27879at2157"/>
<dbReference type="GeneID" id="4910137"/>
<dbReference type="KEGG" id="pcl:Pcal_0319"/>
<evidence type="ECO:0000313" key="2">
    <source>
        <dbReference type="Proteomes" id="UP000001431"/>
    </source>
</evidence>
<dbReference type="STRING" id="410359.Pcal_0319"/>
<proteinExistence type="predicted"/>
<name>A3MSY7_PYRCJ</name>
<organism evidence="1 2">
    <name type="scientific">Pyrobaculum calidifontis (strain DSM 21063 / JCM 11548 / VA1)</name>
    <dbReference type="NCBI Taxonomy" id="410359"/>
    <lineage>
        <taxon>Archaea</taxon>
        <taxon>Thermoproteota</taxon>
        <taxon>Thermoprotei</taxon>
        <taxon>Thermoproteales</taxon>
        <taxon>Thermoproteaceae</taxon>
        <taxon>Pyrobaculum</taxon>
    </lineage>
</organism>
<keyword evidence="2" id="KW-1185">Reference proteome</keyword>
<dbReference type="HOGENOM" id="CLU_2461886_0_0_2"/>
<accession>A3MSY7</accession>
<dbReference type="EMBL" id="CP000561">
    <property type="protein sequence ID" value="ABO07754.1"/>
    <property type="molecule type" value="Genomic_DNA"/>
</dbReference>
<evidence type="ECO:0000313" key="1">
    <source>
        <dbReference type="EMBL" id="ABO07754.1"/>
    </source>
</evidence>